<dbReference type="SUPFAM" id="SSF55729">
    <property type="entry name" value="Acyl-CoA N-acyltransferases (Nat)"/>
    <property type="match status" value="1"/>
</dbReference>
<dbReference type="EMBL" id="AWTC01000008">
    <property type="protein sequence ID" value="EST11923.1"/>
    <property type="molecule type" value="Genomic_DNA"/>
</dbReference>
<dbReference type="CDD" id="cd04301">
    <property type="entry name" value="NAT_SF"/>
    <property type="match status" value="1"/>
</dbReference>
<keyword evidence="5" id="KW-1185">Reference proteome</keyword>
<name>V6IX35_9BACL</name>
<dbReference type="InterPro" id="IPR050832">
    <property type="entry name" value="Bact_Acetyltransf"/>
</dbReference>
<dbReference type="Gene3D" id="3.40.630.30">
    <property type="match status" value="1"/>
</dbReference>
<organism evidence="4 5">
    <name type="scientific">Sporolactobacillus laevolacticus DSM 442</name>
    <dbReference type="NCBI Taxonomy" id="1395513"/>
    <lineage>
        <taxon>Bacteria</taxon>
        <taxon>Bacillati</taxon>
        <taxon>Bacillota</taxon>
        <taxon>Bacilli</taxon>
        <taxon>Bacillales</taxon>
        <taxon>Sporolactobacillaceae</taxon>
        <taxon>Sporolactobacillus</taxon>
    </lineage>
</organism>
<evidence type="ECO:0000256" key="2">
    <source>
        <dbReference type="ARBA" id="ARBA00023315"/>
    </source>
</evidence>
<dbReference type="Pfam" id="PF00583">
    <property type="entry name" value="Acetyltransf_1"/>
    <property type="match status" value="1"/>
</dbReference>
<proteinExistence type="predicted"/>
<evidence type="ECO:0000259" key="3">
    <source>
        <dbReference type="PROSITE" id="PS51186"/>
    </source>
</evidence>
<dbReference type="InterPro" id="IPR000182">
    <property type="entry name" value="GNAT_dom"/>
</dbReference>
<accession>V6IX35</accession>
<keyword evidence="1 4" id="KW-0808">Transferase</keyword>
<evidence type="ECO:0000256" key="1">
    <source>
        <dbReference type="ARBA" id="ARBA00022679"/>
    </source>
</evidence>
<evidence type="ECO:0000313" key="5">
    <source>
        <dbReference type="Proteomes" id="UP000018296"/>
    </source>
</evidence>
<gene>
    <name evidence="4" type="ORF">P343_09750</name>
</gene>
<sequence>MTTYLRKATNADFPAIKQIINQAKQLLKADGIDQWQDGYPDDGVLHEDIAQEISYVLIIDEKIAGTGVIFEEKEPSYENIKEGAWLKTDAPAYASIHRIAISPDFRGRHLSSTLMNHLITAASLKGHTDLRIDTHPENPRMQRVIKQAGFDYCGVVSLDMPNGKRWAYQLIIR</sequence>
<dbReference type="Proteomes" id="UP000018296">
    <property type="component" value="Unassembled WGS sequence"/>
</dbReference>
<dbReference type="PATRIC" id="fig|1395513.3.peg.1967"/>
<dbReference type="AlphaFoldDB" id="V6IX35"/>
<keyword evidence="2" id="KW-0012">Acyltransferase</keyword>
<dbReference type="eggNOG" id="COG0456">
    <property type="taxonomic scope" value="Bacteria"/>
</dbReference>
<dbReference type="PANTHER" id="PTHR43877:SF2">
    <property type="entry name" value="AMINOALKYLPHOSPHONATE N-ACETYLTRANSFERASE-RELATED"/>
    <property type="match status" value="1"/>
</dbReference>
<feature type="domain" description="N-acetyltransferase" evidence="3">
    <location>
        <begin position="3"/>
        <end position="173"/>
    </location>
</feature>
<dbReference type="STRING" id="1395513.P343_09750"/>
<protein>
    <submittedName>
        <fullName evidence="4">N-acetyltransferase GCN5</fullName>
    </submittedName>
</protein>
<dbReference type="RefSeq" id="WP_023510208.1">
    <property type="nucleotide sequence ID" value="NZ_AWTC01000008.1"/>
</dbReference>
<reference evidence="4 5" key="1">
    <citation type="journal article" date="2013" name="Genome Announc.">
        <title>Genome Sequence of Sporolactobacillus laevolacticus DSM442, an Efficient Polymer-Grade D-Lactate Producer from Agricultural Waste Cottonseed as a Nitrogen Source.</title>
        <authorList>
            <person name="Wang H."/>
            <person name="Wang L."/>
            <person name="Ju J."/>
            <person name="Yu B."/>
            <person name="Ma Y."/>
        </authorList>
    </citation>
    <scope>NUCLEOTIDE SEQUENCE [LARGE SCALE GENOMIC DNA]</scope>
    <source>
        <strain evidence="4 5">DSM 442</strain>
    </source>
</reference>
<comment type="caution">
    <text evidence="4">The sequence shown here is derived from an EMBL/GenBank/DDBJ whole genome shotgun (WGS) entry which is preliminary data.</text>
</comment>
<dbReference type="InterPro" id="IPR016181">
    <property type="entry name" value="Acyl_CoA_acyltransferase"/>
</dbReference>
<dbReference type="PANTHER" id="PTHR43877">
    <property type="entry name" value="AMINOALKYLPHOSPHONATE N-ACETYLTRANSFERASE-RELATED-RELATED"/>
    <property type="match status" value="1"/>
</dbReference>
<dbReference type="PROSITE" id="PS51186">
    <property type="entry name" value="GNAT"/>
    <property type="match status" value="1"/>
</dbReference>
<dbReference type="GO" id="GO:0016747">
    <property type="term" value="F:acyltransferase activity, transferring groups other than amino-acyl groups"/>
    <property type="evidence" value="ECO:0007669"/>
    <property type="project" value="InterPro"/>
</dbReference>
<evidence type="ECO:0000313" key="4">
    <source>
        <dbReference type="EMBL" id="EST11923.1"/>
    </source>
</evidence>